<evidence type="ECO:0000256" key="2">
    <source>
        <dbReference type="ARBA" id="ARBA00022532"/>
    </source>
</evidence>
<dbReference type="SUPFAM" id="SSF56059">
    <property type="entry name" value="Glutathione synthetase ATP-binding domain-like"/>
    <property type="match status" value="1"/>
</dbReference>
<dbReference type="FunFam" id="3.30.470.20:FF:000002">
    <property type="entry name" value="Succinate--CoA ligase [ADP-forming] subunit beta"/>
    <property type="match status" value="1"/>
</dbReference>
<comment type="caution">
    <text evidence="8">Lacks conserved residue(s) required for the propagation of feature annotation.</text>
</comment>
<dbReference type="PANTHER" id="PTHR11815">
    <property type="entry name" value="SUCCINYL-COA SYNTHETASE BETA CHAIN"/>
    <property type="match status" value="1"/>
</dbReference>
<feature type="binding site" evidence="8">
    <location>
        <begin position="318"/>
        <end position="320"/>
    </location>
    <ligand>
        <name>substrate</name>
        <note>ligand shared with subunit alpha</note>
    </ligand>
</feature>
<feature type="binding site" evidence="8">
    <location>
        <begin position="52"/>
        <end position="54"/>
    </location>
    <ligand>
        <name>ATP</name>
        <dbReference type="ChEBI" id="CHEBI:30616"/>
    </ligand>
</feature>
<dbReference type="InterPro" id="IPR016102">
    <property type="entry name" value="Succinyl-CoA_synth-like"/>
</dbReference>
<dbReference type="GO" id="GO:0005524">
    <property type="term" value="F:ATP binding"/>
    <property type="evidence" value="ECO:0007669"/>
    <property type="project" value="UniProtKB-UniRule"/>
</dbReference>
<dbReference type="AlphaFoldDB" id="A0A916WL77"/>
<reference evidence="10" key="1">
    <citation type="journal article" date="2014" name="Int. J. Syst. Evol. Microbiol.">
        <title>Complete genome sequence of Corynebacterium casei LMG S-19264T (=DSM 44701T), isolated from a smear-ripened cheese.</title>
        <authorList>
            <consortium name="US DOE Joint Genome Institute (JGI-PGF)"/>
            <person name="Walter F."/>
            <person name="Albersmeier A."/>
            <person name="Kalinowski J."/>
            <person name="Ruckert C."/>
        </authorList>
    </citation>
    <scope>NUCLEOTIDE SEQUENCE</scope>
    <source>
        <strain evidence="10">CGMCC 1.12813</strain>
    </source>
</reference>
<dbReference type="InterPro" id="IPR013815">
    <property type="entry name" value="ATP_grasp_subdomain_1"/>
</dbReference>
<dbReference type="PROSITE" id="PS50975">
    <property type="entry name" value="ATP_GRASP"/>
    <property type="match status" value="1"/>
</dbReference>
<evidence type="ECO:0000313" key="10">
    <source>
        <dbReference type="EMBL" id="GGB12440.1"/>
    </source>
</evidence>
<dbReference type="GO" id="GO:0000287">
    <property type="term" value="F:magnesium ion binding"/>
    <property type="evidence" value="ECO:0007669"/>
    <property type="project" value="UniProtKB-UniRule"/>
</dbReference>
<protein>
    <recommendedName>
        <fullName evidence="8">Succinate--CoA ligase [ADP-forming] subunit beta</fullName>
        <ecNumber evidence="8">6.2.1.5</ecNumber>
    </recommendedName>
    <alternativeName>
        <fullName evidence="8">Succinyl-CoA synthetase subunit beta</fullName>
        <shortName evidence="8">SCS-beta</shortName>
    </alternativeName>
</protein>
<dbReference type="FunFam" id="3.40.50.261:FF:000007">
    <property type="entry name" value="Succinate--CoA ligase [ADP-forming] subunit beta"/>
    <property type="match status" value="1"/>
</dbReference>
<feature type="binding site" evidence="8">
    <location>
        <position position="45"/>
    </location>
    <ligand>
        <name>ATP</name>
        <dbReference type="ChEBI" id="CHEBI:30616"/>
    </ligand>
</feature>
<evidence type="ECO:0000256" key="7">
    <source>
        <dbReference type="ARBA" id="ARBA00022842"/>
    </source>
</evidence>
<comment type="subunit">
    <text evidence="8">Heterotetramer of two alpha and two beta subunits.</text>
</comment>
<dbReference type="GO" id="GO:0004775">
    <property type="term" value="F:succinate-CoA ligase (ADP-forming) activity"/>
    <property type="evidence" value="ECO:0007669"/>
    <property type="project" value="UniProtKB-UniRule"/>
</dbReference>
<comment type="caution">
    <text evidence="10">The sequence shown here is derived from an EMBL/GenBank/DDBJ whole genome shotgun (WGS) entry which is preliminary data.</text>
</comment>
<gene>
    <name evidence="8 10" type="primary">sucC</name>
    <name evidence="10" type="ORF">GCM10010979_28480</name>
</gene>
<dbReference type="PROSITE" id="PS01217">
    <property type="entry name" value="SUCCINYL_COA_LIG_3"/>
    <property type="match status" value="1"/>
</dbReference>
<dbReference type="EMBL" id="BMGB01000002">
    <property type="protein sequence ID" value="GGB12440.1"/>
    <property type="molecule type" value="Genomic_DNA"/>
</dbReference>
<evidence type="ECO:0000259" key="9">
    <source>
        <dbReference type="PROSITE" id="PS50975"/>
    </source>
</evidence>
<name>A0A916WL77_9MICO</name>
<dbReference type="GO" id="GO:0006099">
    <property type="term" value="P:tricarboxylic acid cycle"/>
    <property type="evidence" value="ECO:0007669"/>
    <property type="project" value="UniProtKB-UniRule"/>
</dbReference>
<dbReference type="SUPFAM" id="SSF52210">
    <property type="entry name" value="Succinyl-CoA synthetase domains"/>
    <property type="match status" value="1"/>
</dbReference>
<dbReference type="NCBIfam" id="TIGR01016">
    <property type="entry name" value="sucCoAbeta"/>
    <property type="match status" value="1"/>
</dbReference>
<dbReference type="Pfam" id="PF00549">
    <property type="entry name" value="Ligase_CoA"/>
    <property type="match status" value="1"/>
</dbReference>
<accession>A0A916WL77</accession>
<keyword evidence="5 8" id="KW-0547">Nucleotide-binding</keyword>
<comment type="similarity">
    <text evidence="1 8">Belongs to the succinate/malate CoA ligase beta subunit family.</text>
</comment>
<feature type="binding site" evidence="8">
    <location>
        <position position="94"/>
    </location>
    <ligand>
        <name>ATP</name>
        <dbReference type="ChEBI" id="CHEBI:30616"/>
    </ligand>
</feature>
<dbReference type="PANTHER" id="PTHR11815:SF10">
    <property type="entry name" value="SUCCINATE--COA LIGASE [GDP-FORMING] SUBUNIT BETA, MITOCHONDRIAL"/>
    <property type="match status" value="1"/>
</dbReference>
<keyword evidence="2 8" id="KW-0816">Tricarboxylic acid cycle</keyword>
<dbReference type="PIRSF" id="PIRSF001554">
    <property type="entry name" value="SucCS_beta"/>
    <property type="match status" value="1"/>
</dbReference>
<evidence type="ECO:0000256" key="6">
    <source>
        <dbReference type="ARBA" id="ARBA00022840"/>
    </source>
</evidence>
<feature type="domain" description="ATP-grasp" evidence="9">
    <location>
        <begin position="9"/>
        <end position="241"/>
    </location>
</feature>
<keyword evidence="11" id="KW-1185">Reference proteome</keyword>
<dbReference type="InterPro" id="IPR005809">
    <property type="entry name" value="Succ_CoA_ligase-like_bsu"/>
</dbReference>
<dbReference type="GO" id="GO:0005829">
    <property type="term" value="C:cytosol"/>
    <property type="evidence" value="ECO:0007669"/>
    <property type="project" value="TreeGrafter"/>
</dbReference>
<proteinExistence type="inferred from homology"/>
<evidence type="ECO:0000313" key="11">
    <source>
        <dbReference type="Proteomes" id="UP000606922"/>
    </source>
</evidence>
<evidence type="ECO:0000256" key="5">
    <source>
        <dbReference type="ARBA" id="ARBA00022741"/>
    </source>
</evidence>
<dbReference type="Proteomes" id="UP000606922">
    <property type="component" value="Unassembled WGS sequence"/>
</dbReference>
<reference evidence="10" key="2">
    <citation type="submission" date="2020-09" db="EMBL/GenBank/DDBJ databases">
        <authorList>
            <person name="Sun Q."/>
            <person name="Zhou Y."/>
        </authorList>
    </citation>
    <scope>NUCLEOTIDE SEQUENCE</scope>
    <source>
        <strain evidence="10">CGMCC 1.12813</strain>
    </source>
</reference>
<dbReference type="InterPro" id="IPR017866">
    <property type="entry name" value="Succ-CoA_synthase_bsu_CS"/>
</dbReference>
<dbReference type="Gene3D" id="3.30.1490.20">
    <property type="entry name" value="ATP-grasp fold, A domain"/>
    <property type="match status" value="1"/>
</dbReference>
<dbReference type="GO" id="GO:0042709">
    <property type="term" value="C:succinate-CoA ligase complex"/>
    <property type="evidence" value="ECO:0007669"/>
    <property type="project" value="TreeGrafter"/>
</dbReference>
<comment type="catalytic activity">
    <reaction evidence="8">
        <text>GTP + succinate + CoA = succinyl-CoA + GDP + phosphate</text>
        <dbReference type="Rhea" id="RHEA:22120"/>
        <dbReference type="ChEBI" id="CHEBI:30031"/>
        <dbReference type="ChEBI" id="CHEBI:37565"/>
        <dbReference type="ChEBI" id="CHEBI:43474"/>
        <dbReference type="ChEBI" id="CHEBI:57287"/>
        <dbReference type="ChEBI" id="CHEBI:57292"/>
        <dbReference type="ChEBI" id="CHEBI:58189"/>
    </reaction>
</comment>
<evidence type="ECO:0000256" key="8">
    <source>
        <dbReference type="HAMAP-Rule" id="MF_00558"/>
    </source>
</evidence>
<dbReference type="EC" id="6.2.1.5" evidence="8"/>
<dbReference type="InterPro" id="IPR011761">
    <property type="entry name" value="ATP-grasp"/>
</dbReference>
<dbReference type="Gene3D" id="3.30.470.20">
    <property type="entry name" value="ATP-grasp fold, B domain"/>
    <property type="match status" value="1"/>
</dbReference>
<dbReference type="GO" id="GO:0006104">
    <property type="term" value="P:succinyl-CoA metabolic process"/>
    <property type="evidence" value="ECO:0007669"/>
    <property type="project" value="TreeGrafter"/>
</dbReference>
<dbReference type="InterPro" id="IPR013650">
    <property type="entry name" value="ATP-grasp_succ-CoA_synth-type"/>
</dbReference>
<feature type="binding site" evidence="8">
    <location>
        <position position="99"/>
    </location>
    <ligand>
        <name>ATP</name>
        <dbReference type="ChEBI" id="CHEBI:30616"/>
    </ligand>
</feature>
<organism evidence="10 11">
    <name type="scientific">Conyzicola nivalis</name>
    <dbReference type="NCBI Taxonomy" id="1477021"/>
    <lineage>
        <taxon>Bacteria</taxon>
        <taxon>Bacillati</taxon>
        <taxon>Actinomycetota</taxon>
        <taxon>Actinomycetes</taxon>
        <taxon>Micrococcales</taxon>
        <taxon>Microbacteriaceae</taxon>
        <taxon>Conyzicola</taxon>
    </lineage>
</organism>
<feature type="binding site" evidence="8">
    <location>
        <position position="205"/>
    </location>
    <ligand>
        <name>Mg(2+)</name>
        <dbReference type="ChEBI" id="CHEBI:18420"/>
    </ligand>
</feature>
<keyword evidence="4 8" id="KW-0479">Metal-binding</keyword>
<evidence type="ECO:0000256" key="4">
    <source>
        <dbReference type="ARBA" id="ARBA00022723"/>
    </source>
</evidence>
<keyword evidence="7 8" id="KW-0460">Magnesium</keyword>
<comment type="cofactor">
    <cofactor evidence="8">
        <name>Mg(2+)</name>
        <dbReference type="ChEBI" id="CHEBI:18420"/>
    </cofactor>
    <text evidence="8">Binds 1 Mg(2+) ion per subunit.</text>
</comment>
<sequence>MDLFEYQARDLFESYGVPVLAGIIADSPAEAQAAAEKIGGTVVVKAQVKAGGRGKAGGVKVVHTPEDAFAAASAILGLDIKGHTVKRVMVAAGARIAQEFYFSVLLDRANRSYLSLCSVEGGMEIEELAVERPDALARIEIDPGAGVDLAKATEIAIAGGFPAELVDKVAPVLVKLYEVYKGEDATLVEVNPLVLTEDGDIVALDGKVSLDENAGFRHPAHAELEDAEAADPLEAKAKLHDLNYVKLDGEVGIIGNGAGLVMSTLDVVAYAGERHGGVKPANFLDIGGGASAEVMAAGLDVILGDEQVKSVFVNVFGGITACDAVANGIVGALEVLGDAASKPLVVRLDGNKVEEGRAILVAAAHPLVTLATTMDEGADKAAELASK</sequence>
<comment type="function">
    <text evidence="8">Succinyl-CoA synthetase functions in the citric acid cycle (TCA), coupling the hydrolysis of succinyl-CoA to the synthesis of either ATP or GTP and thus represents the only step of substrate-level phosphorylation in the TCA. The beta subunit provides nucleotide specificity of the enzyme and binds the substrate succinate, while the binding sites for coenzyme A and phosphate are found in the alpha subunit.</text>
</comment>
<comment type="pathway">
    <text evidence="8">Carbohydrate metabolism; tricarboxylic acid cycle; succinate from succinyl-CoA (ligase route): step 1/1.</text>
</comment>
<keyword evidence="6 8" id="KW-0067">ATP-binding</keyword>
<evidence type="ECO:0000256" key="3">
    <source>
        <dbReference type="ARBA" id="ARBA00022598"/>
    </source>
</evidence>
<dbReference type="HAMAP" id="MF_00558">
    <property type="entry name" value="Succ_CoA_beta"/>
    <property type="match status" value="1"/>
</dbReference>
<dbReference type="Gene3D" id="3.40.50.261">
    <property type="entry name" value="Succinyl-CoA synthetase domains"/>
    <property type="match status" value="1"/>
</dbReference>
<feature type="binding site" evidence="8">
    <location>
        <position position="191"/>
    </location>
    <ligand>
        <name>Mg(2+)</name>
        <dbReference type="ChEBI" id="CHEBI:18420"/>
    </ligand>
</feature>
<evidence type="ECO:0000256" key="1">
    <source>
        <dbReference type="ARBA" id="ARBA00009182"/>
    </source>
</evidence>
<comment type="catalytic activity">
    <reaction evidence="8">
        <text>succinate + ATP + CoA = succinyl-CoA + ADP + phosphate</text>
        <dbReference type="Rhea" id="RHEA:17661"/>
        <dbReference type="ChEBI" id="CHEBI:30031"/>
        <dbReference type="ChEBI" id="CHEBI:30616"/>
        <dbReference type="ChEBI" id="CHEBI:43474"/>
        <dbReference type="ChEBI" id="CHEBI:57287"/>
        <dbReference type="ChEBI" id="CHEBI:57292"/>
        <dbReference type="ChEBI" id="CHEBI:456216"/>
        <dbReference type="EC" id="6.2.1.5"/>
    </reaction>
</comment>
<keyword evidence="3 8" id="KW-0436">Ligase</keyword>
<dbReference type="InterPro" id="IPR005811">
    <property type="entry name" value="SUCC_ACL_C"/>
</dbReference>
<dbReference type="Pfam" id="PF08442">
    <property type="entry name" value="ATP-grasp_2"/>
    <property type="match status" value="1"/>
</dbReference>
<feature type="binding site" evidence="8">
    <location>
        <position position="256"/>
    </location>
    <ligand>
        <name>substrate</name>
        <note>ligand shared with subunit alpha</note>
    </ligand>
</feature>
<dbReference type="NCBIfam" id="NF001913">
    <property type="entry name" value="PRK00696.1"/>
    <property type="match status" value="1"/>
</dbReference>
<dbReference type="RefSeq" id="WP_188511440.1">
    <property type="nucleotide sequence ID" value="NZ_BMGB01000002.1"/>
</dbReference>